<name>A0A9P8L818_9PEZI</name>
<feature type="compositionally biased region" description="Polar residues" evidence="1">
    <location>
        <begin position="27"/>
        <end position="40"/>
    </location>
</feature>
<proteinExistence type="predicted"/>
<reference evidence="2" key="1">
    <citation type="submission" date="2021-03" db="EMBL/GenBank/DDBJ databases">
        <title>Comparative genomics and phylogenomic investigation of the class Geoglossomycetes provide insights into ecological specialization and systematics.</title>
        <authorList>
            <person name="Melie T."/>
            <person name="Pirro S."/>
            <person name="Miller A.N."/>
            <person name="Quandt A."/>
        </authorList>
    </citation>
    <scope>NUCLEOTIDE SEQUENCE</scope>
    <source>
        <strain evidence="2">CAQ_001_2017</strain>
    </source>
</reference>
<protein>
    <submittedName>
        <fullName evidence="2">Uncharacterized protein</fullName>
    </submittedName>
</protein>
<keyword evidence="3" id="KW-1185">Reference proteome</keyword>
<feature type="region of interest" description="Disordered" evidence="1">
    <location>
        <begin position="1"/>
        <end position="41"/>
    </location>
</feature>
<dbReference type="Proteomes" id="UP000750711">
    <property type="component" value="Unassembled WGS sequence"/>
</dbReference>
<evidence type="ECO:0000313" key="3">
    <source>
        <dbReference type="Proteomes" id="UP000750711"/>
    </source>
</evidence>
<dbReference type="AlphaFoldDB" id="A0A9P8L818"/>
<evidence type="ECO:0000313" key="2">
    <source>
        <dbReference type="EMBL" id="KAH0555990.1"/>
    </source>
</evidence>
<comment type="caution">
    <text evidence="2">The sequence shown here is derived from an EMBL/GenBank/DDBJ whole genome shotgun (WGS) entry which is preliminary data.</text>
</comment>
<organism evidence="2 3">
    <name type="scientific">Trichoglossum hirsutum</name>
    <dbReference type="NCBI Taxonomy" id="265104"/>
    <lineage>
        <taxon>Eukaryota</taxon>
        <taxon>Fungi</taxon>
        <taxon>Dikarya</taxon>
        <taxon>Ascomycota</taxon>
        <taxon>Pezizomycotina</taxon>
        <taxon>Geoglossomycetes</taxon>
        <taxon>Geoglossales</taxon>
        <taxon>Geoglossaceae</taxon>
        <taxon>Trichoglossum</taxon>
    </lineage>
</organism>
<accession>A0A9P8L818</accession>
<sequence>MSNLPSDHPENSVRTPGQYRQVEPLTGAQSSTTPALSNTNEHIHASVRIRLGLGGPGINDDKVGLLGDIKRGIGLGPNKGYKAEALEAGDGRHAWRCVANTQNPPSDPLGASGQIYWEAAPPGVRLPEGFPKTLPEDALGRWEVELLRKWPDIWTQFWTIIPQP</sequence>
<dbReference type="EMBL" id="JAGHQM010001273">
    <property type="protein sequence ID" value="KAH0555990.1"/>
    <property type="molecule type" value="Genomic_DNA"/>
</dbReference>
<evidence type="ECO:0000256" key="1">
    <source>
        <dbReference type="SAM" id="MobiDB-lite"/>
    </source>
</evidence>
<gene>
    <name evidence="2" type="ORF">GP486_006067</name>
</gene>